<gene>
    <name evidence="2" type="ORF">DOTSEDRAFT_173172</name>
</gene>
<accession>N1PMZ2</accession>
<dbReference type="Proteomes" id="UP000016933">
    <property type="component" value="Unassembled WGS sequence"/>
</dbReference>
<dbReference type="EMBL" id="KB446539">
    <property type="protein sequence ID" value="EME44801.1"/>
    <property type="molecule type" value="Genomic_DNA"/>
</dbReference>
<dbReference type="OrthoDB" id="17725at2759"/>
<dbReference type="PANTHER" id="PTHR30336:SF20">
    <property type="entry name" value="DUF218 DOMAIN-CONTAINING PROTEIN"/>
    <property type="match status" value="1"/>
</dbReference>
<dbReference type="eggNOG" id="ENOG502RYVR">
    <property type="taxonomic scope" value="Eukaryota"/>
</dbReference>
<keyword evidence="3" id="KW-1185">Reference proteome</keyword>
<reference evidence="3" key="1">
    <citation type="journal article" date="2012" name="PLoS Genet.">
        <title>The genomes of the fungal plant pathogens Cladosporium fulvum and Dothistroma septosporum reveal adaptation to different hosts and lifestyles but also signatures of common ancestry.</title>
        <authorList>
            <person name="de Wit P.J.G.M."/>
            <person name="van der Burgt A."/>
            <person name="Oekmen B."/>
            <person name="Stergiopoulos I."/>
            <person name="Abd-Elsalam K.A."/>
            <person name="Aerts A.L."/>
            <person name="Bahkali A.H."/>
            <person name="Beenen H.G."/>
            <person name="Chettri P."/>
            <person name="Cox M.P."/>
            <person name="Datema E."/>
            <person name="de Vries R.P."/>
            <person name="Dhillon B."/>
            <person name="Ganley A.R."/>
            <person name="Griffiths S.A."/>
            <person name="Guo Y."/>
            <person name="Hamelin R.C."/>
            <person name="Henrissat B."/>
            <person name="Kabir M.S."/>
            <person name="Jashni M.K."/>
            <person name="Kema G."/>
            <person name="Klaubauf S."/>
            <person name="Lapidus A."/>
            <person name="Levasseur A."/>
            <person name="Lindquist E."/>
            <person name="Mehrabi R."/>
            <person name="Ohm R.A."/>
            <person name="Owen T.J."/>
            <person name="Salamov A."/>
            <person name="Schwelm A."/>
            <person name="Schijlen E."/>
            <person name="Sun H."/>
            <person name="van den Burg H.A."/>
            <person name="van Ham R.C.H.J."/>
            <person name="Zhang S."/>
            <person name="Goodwin S.B."/>
            <person name="Grigoriev I.V."/>
            <person name="Collemare J."/>
            <person name="Bradshaw R.E."/>
        </authorList>
    </citation>
    <scope>NUCLEOTIDE SEQUENCE [LARGE SCALE GENOMIC DNA]</scope>
    <source>
        <strain evidence="3">NZE10 / CBS 128990</strain>
    </source>
</reference>
<dbReference type="InterPro" id="IPR003848">
    <property type="entry name" value="DUF218"/>
</dbReference>
<dbReference type="Gene3D" id="1.10.3620.10">
    <property type="entry name" value="YdcF like domain"/>
    <property type="match status" value="1"/>
</dbReference>
<evidence type="ECO:0000259" key="1">
    <source>
        <dbReference type="Pfam" id="PF02698"/>
    </source>
</evidence>
<dbReference type="PANTHER" id="PTHR30336">
    <property type="entry name" value="INNER MEMBRANE PROTEIN, PROBABLE PERMEASE"/>
    <property type="match status" value="1"/>
</dbReference>
<dbReference type="InterPro" id="IPR014729">
    <property type="entry name" value="Rossmann-like_a/b/a_fold"/>
</dbReference>
<organism evidence="2 3">
    <name type="scientific">Dothistroma septosporum (strain NZE10 / CBS 128990)</name>
    <name type="common">Red band needle blight fungus</name>
    <name type="synonym">Mycosphaerella pini</name>
    <dbReference type="NCBI Taxonomy" id="675120"/>
    <lineage>
        <taxon>Eukaryota</taxon>
        <taxon>Fungi</taxon>
        <taxon>Dikarya</taxon>
        <taxon>Ascomycota</taxon>
        <taxon>Pezizomycotina</taxon>
        <taxon>Dothideomycetes</taxon>
        <taxon>Dothideomycetidae</taxon>
        <taxon>Mycosphaerellales</taxon>
        <taxon>Mycosphaerellaceae</taxon>
        <taxon>Dothistroma</taxon>
    </lineage>
</organism>
<protein>
    <recommendedName>
        <fullName evidence="1">DUF218 domain-containing protein</fullName>
    </recommendedName>
</protein>
<dbReference type="Pfam" id="PF02698">
    <property type="entry name" value="DUF218"/>
    <property type="match status" value="1"/>
</dbReference>
<feature type="domain" description="DUF218" evidence="1">
    <location>
        <begin position="72"/>
        <end position="184"/>
    </location>
</feature>
<evidence type="ECO:0000313" key="3">
    <source>
        <dbReference type="Proteomes" id="UP000016933"/>
    </source>
</evidence>
<dbReference type="HOGENOM" id="CLU_084257_0_0_1"/>
<sequence>MASIKDDGHLLRDVNTVASFLAHEQVTREQLQKHDPFDCIILCVSALIVQAEQLFRILETRPSLTRCLVLVGGVGHSTEHLWNAIEQHEQYRAIGSEVRGLPEARVMETLLQKYFDVNKITSQGCQILIEDQSTNCGSNAIETRKVLDAAGLTDINTTLIVQDPTMSLRTLKSFEKAYESSDSTFNFHCGPLFIPTIAPGIMPDQIIYDTHFPAPSLWPFDRFLSLIIGETPRLRDNVNGYGPKGKNFIGHVDIPLAVEAAWERLQSFSGTTKDRLP</sequence>
<dbReference type="InterPro" id="IPR051599">
    <property type="entry name" value="Cell_Envelope_Assoc"/>
</dbReference>
<dbReference type="GO" id="GO:0005886">
    <property type="term" value="C:plasma membrane"/>
    <property type="evidence" value="ECO:0007669"/>
    <property type="project" value="TreeGrafter"/>
</dbReference>
<proteinExistence type="predicted"/>
<name>N1PMZ2_DOTSN</name>
<reference evidence="2 3" key="2">
    <citation type="journal article" date="2012" name="PLoS Pathog.">
        <title>Diverse lifestyles and strategies of plant pathogenesis encoded in the genomes of eighteen Dothideomycetes fungi.</title>
        <authorList>
            <person name="Ohm R.A."/>
            <person name="Feau N."/>
            <person name="Henrissat B."/>
            <person name="Schoch C.L."/>
            <person name="Horwitz B.A."/>
            <person name="Barry K.W."/>
            <person name="Condon B.J."/>
            <person name="Copeland A.C."/>
            <person name="Dhillon B."/>
            <person name="Glaser F."/>
            <person name="Hesse C.N."/>
            <person name="Kosti I."/>
            <person name="LaButti K."/>
            <person name="Lindquist E.A."/>
            <person name="Lucas S."/>
            <person name="Salamov A.A."/>
            <person name="Bradshaw R.E."/>
            <person name="Ciuffetti L."/>
            <person name="Hamelin R.C."/>
            <person name="Kema G.H.J."/>
            <person name="Lawrence C."/>
            <person name="Scott J.A."/>
            <person name="Spatafora J.W."/>
            <person name="Turgeon B.G."/>
            <person name="de Wit P.J.G.M."/>
            <person name="Zhong S."/>
            <person name="Goodwin S.B."/>
            <person name="Grigoriev I.V."/>
        </authorList>
    </citation>
    <scope>NUCLEOTIDE SEQUENCE [LARGE SCALE GENOMIC DNA]</scope>
    <source>
        <strain evidence="3">NZE10 / CBS 128990</strain>
    </source>
</reference>
<dbReference type="AlphaFoldDB" id="N1PMZ2"/>
<dbReference type="Gene3D" id="3.40.50.620">
    <property type="entry name" value="HUPs"/>
    <property type="match status" value="1"/>
</dbReference>
<dbReference type="CDD" id="cd06259">
    <property type="entry name" value="YdcF-like"/>
    <property type="match status" value="1"/>
</dbReference>
<dbReference type="OMA" id="WPTFVPK"/>
<evidence type="ECO:0000313" key="2">
    <source>
        <dbReference type="EMBL" id="EME44801.1"/>
    </source>
</evidence>